<reference evidence="4" key="1">
    <citation type="submission" date="2018-03" db="EMBL/GenBank/DDBJ databases">
        <authorList>
            <person name="Rodrigo-Torres L."/>
            <person name="Arahal R. D."/>
            <person name="Lucena T."/>
        </authorList>
    </citation>
    <scope>NUCLEOTIDE SEQUENCE [LARGE SCALE GENOMIC DNA]</scope>
    <source>
        <strain evidence="4">CECT 7615</strain>
    </source>
</reference>
<dbReference type="OrthoDB" id="9814407at2"/>
<dbReference type="InterPro" id="IPR011008">
    <property type="entry name" value="Dimeric_a/b-barrel"/>
</dbReference>
<organism evidence="3 4">
    <name type="scientific">Falsiruegeria mediterranea M17</name>
    <dbReference type="NCBI Taxonomy" id="1200281"/>
    <lineage>
        <taxon>Bacteria</taxon>
        <taxon>Pseudomonadati</taxon>
        <taxon>Pseudomonadota</taxon>
        <taxon>Alphaproteobacteria</taxon>
        <taxon>Rhodobacterales</taxon>
        <taxon>Roseobacteraceae</taxon>
        <taxon>Falsiruegeria</taxon>
    </lineage>
</organism>
<gene>
    <name evidence="3" type="ORF">TRM7615_02233</name>
</gene>
<dbReference type="EMBL" id="ONZG01000005">
    <property type="protein sequence ID" value="SPJ28728.1"/>
    <property type="molecule type" value="Genomic_DNA"/>
</dbReference>
<evidence type="ECO:0000313" key="4">
    <source>
        <dbReference type="Proteomes" id="UP000244898"/>
    </source>
</evidence>
<dbReference type="PANTHER" id="PTHR37828:SF1">
    <property type="entry name" value="YCII-RELATED DOMAIN-CONTAINING PROTEIN"/>
    <property type="match status" value="1"/>
</dbReference>
<protein>
    <recommendedName>
        <fullName evidence="2">YCII-related domain-containing protein</fullName>
    </recommendedName>
</protein>
<evidence type="ECO:0000259" key="2">
    <source>
        <dbReference type="Pfam" id="PF03795"/>
    </source>
</evidence>
<comment type="similarity">
    <text evidence="1">Belongs to the YciI family.</text>
</comment>
<keyword evidence="4" id="KW-1185">Reference proteome</keyword>
<dbReference type="AlphaFoldDB" id="A0A2R8C8K8"/>
<dbReference type="SUPFAM" id="SSF54909">
    <property type="entry name" value="Dimeric alpha+beta barrel"/>
    <property type="match status" value="1"/>
</dbReference>
<accession>A0A2R8C8K8</accession>
<dbReference type="Pfam" id="PF03795">
    <property type="entry name" value="YCII"/>
    <property type="match status" value="1"/>
</dbReference>
<feature type="domain" description="YCII-related" evidence="2">
    <location>
        <begin position="1"/>
        <end position="81"/>
    </location>
</feature>
<name>A0A2R8C8K8_9RHOB</name>
<dbReference type="InterPro" id="IPR005545">
    <property type="entry name" value="YCII"/>
</dbReference>
<sequence length="99" mass="10911">MFIILLRLTKDNGHMAEHHFPAHKAWLTQGFEEGVFDLAGRLTDVGGAILARNTTRADIEARIAKDPFVVYGVAQPEILEMSPSVASDAMTHLIPEDAR</sequence>
<dbReference type="Proteomes" id="UP000244898">
    <property type="component" value="Unassembled WGS sequence"/>
</dbReference>
<evidence type="ECO:0000313" key="3">
    <source>
        <dbReference type="EMBL" id="SPJ28728.1"/>
    </source>
</evidence>
<dbReference type="Gene3D" id="3.30.70.1060">
    <property type="entry name" value="Dimeric alpha+beta barrel"/>
    <property type="match status" value="1"/>
</dbReference>
<evidence type="ECO:0000256" key="1">
    <source>
        <dbReference type="ARBA" id="ARBA00007689"/>
    </source>
</evidence>
<dbReference type="PANTHER" id="PTHR37828">
    <property type="entry name" value="GSR2449 PROTEIN"/>
    <property type="match status" value="1"/>
</dbReference>
<dbReference type="RefSeq" id="WP_108787444.1">
    <property type="nucleotide sequence ID" value="NZ_ONZG01000005.1"/>
</dbReference>
<proteinExistence type="inferred from homology"/>